<comment type="caution">
    <text evidence="2">The sequence shown here is derived from an EMBL/GenBank/DDBJ whole genome shotgun (WGS) entry which is preliminary data.</text>
</comment>
<evidence type="ECO:0000313" key="2">
    <source>
        <dbReference type="EMBL" id="KRZ76125.1"/>
    </source>
</evidence>
<organism evidence="2 3">
    <name type="scientific">Trichinella papuae</name>
    <dbReference type="NCBI Taxonomy" id="268474"/>
    <lineage>
        <taxon>Eukaryota</taxon>
        <taxon>Metazoa</taxon>
        <taxon>Ecdysozoa</taxon>
        <taxon>Nematoda</taxon>
        <taxon>Enoplea</taxon>
        <taxon>Dorylaimia</taxon>
        <taxon>Trichinellida</taxon>
        <taxon>Trichinellidae</taxon>
        <taxon>Trichinella</taxon>
    </lineage>
</organism>
<gene>
    <name evidence="2" type="ORF">T10_5465</name>
</gene>
<feature type="compositionally biased region" description="Basic residues" evidence="1">
    <location>
        <begin position="144"/>
        <end position="155"/>
    </location>
</feature>
<proteinExistence type="predicted"/>
<reference evidence="2 3" key="1">
    <citation type="submission" date="2015-01" db="EMBL/GenBank/DDBJ databases">
        <title>Evolution of Trichinella species and genotypes.</title>
        <authorList>
            <person name="Korhonen P.K."/>
            <person name="Edoardo P."/>
            <person name="Giuseppe L.R."/>
            <person name="Gasser R.B."/>
        </authorList>
    </citation>
    <scope>NUCLEOTIDE SEQUENCE [LARGE SCALE GENOMIC DNA]</scope>
    <source>
        <strain evidence="2">ISS1980</strain>
    </source>
</reference>
<evidence type="ECO:0000313" key="3">
    <source>
        <dbReference type="Proteomes" id="UP000054843"/>
    </source>
</evidence>
<evidence type="ECO:0000256" key="1">
    <source>
        <dbReference type="SAM" id="MobiDB-lite"/>
    </source>
</evidence>
<dbReference type="Proteomes" id="UP000054843">
    <property type="component" value="Unassembled WGS sequence"/>
</dbReference>
<protein>
    <submittedName>
        <fullName evidence="2">Uncharacterized protein</fullName>
    </submittedName>
</protein>
<sequence length="174" mass="18357">MRTRRRTRRSTPARQHLAMTVATALLRRRTSPPGRAARYIGGCPSSPTTPEFVGAPGQRPATPGSARSAPASWPPLVRLRLDSWLRSACRLVGTGHQCSGVVAQVGGQLRIRTPPAAPASGLPALQRTLSPPAGLDGSAVKGQRLGRPRLRRRRAGTAGRSAGGTKLTGWKGHS</sequence>
<dbReference type="EMBL" id="JYDO01000031">
    <property type="protein sequence ID" value="KRZ76125.1"/>
    <property type="molecule type" value="Genomic_DNA"/>
</dbReference>
<keyword evidence="3" id="KW-1185">Reference proteome</keyword>
<feature type="region of interest" description="Disordered" evidence="1">
    <location>
        <begin position="117"/>
        <end position="174"/>
    </location>
</feature>
<dbReference type="AlphaFoldDB" id="A0A0V1MWJ5"/>
<accession>A0A0V1MWJ5</accession>
<name>A0A0V1MWJ5_9BILA</name>